<evidence type="ECO:0000256" key="7">
    <source>
        <dbReference type="PROSITE-ProRule" id="PRU01091"/>
    </source>
</evidence>
<dbReference type="GO" id="GO:0000976">
    <property type="term" value="F:transcription cis-regulatory region binding"/>
    <property type="evidence" value="ECO:0007669"/>
    <property type="project" value="TreeGrafter"/>
</dbReference>
<dbReference type="GO" id="GO:0005829">
    <property type="term" value="C:cytosol"/>
    <property type="evidence" value="ECO:0007669"/>
    <property type="project" value="TreeGrafter"/>
</dbReference>
<dbReference type="Gene3D" id="1.10.10.10">
    <property type="entry name" value="Winged helix-like DNA-binding domain superfamily/Winged helix DNA-binding domain"/>
    <property type="match status" value="1"/>
</dbReference>
<dbReference type="SMART" id="SM00448">
    <property type="entry name" value="REC"/>
    <property type="match status" value="1"/>
</dbReference>
<dbReference type="Gene3D" id="6.10.250.690">
    <property type="match status" value="1"/>
</dbReference>
<keyword evidence="1 6" id="KW-0597">Phosphoprotein</keyword>
<accession>A0A2V5JZS2</accession>
<evidence type="ECO:0000256" key="6">
    <source>
        <dbReference type="PROSITE-ProRule" id="PRU00169"/>
    </source>
</evidence>
<evidence type="ECO:0000259" key="8">
    <source>
        <dbReference type="PROSITE" id="PS50110"/>
    </source>
</evidence>
<keyword evidence="3" id="KW-0805">Transcription regulation</keyword>
<dbReference type="PANTHER" id="PTHR48111">
    <property type="entry name" value="REGULATOR OF RPOS"/>
    <property type="match status" value="1"/>
</dbReference>
<feature type="modified residue" description="4-aspartylphosphate" evidence="6">
    <location>
        <position position="51"/>
    </location>
</feature>
<evidence type="ECO:0000256" key="4">
    <source>
        <dbReference type="ARBA" id="ARBA00023125"/>
    </source>
</evidence>
<name>A0A2V5JZS2_9BACL</name>
<feature type="domain" description="OmpR/PhoB-type" evidence="9">
    <location>
        <begin position="135"/>
        <end position="230"/>
    </location>
</feature>
<dbReference type="Gene3D" id="3.40.50.2300">
    <property type="match status" value="1"/>
</dbReference>
<dbReference type="RefSeq" id="WP_110843477.1">
    <property type="nucleotide sequence ID" value="NZ_QJVJ01000017.1"/>
</dbReference>
<keyword evidence="11" id="KW-1185">Reference proteome</keyword>
<dbReference type="CDD" id="cd00383">
    <property type="entry name" value="trans_reg_C"/>
    <property type="match status" value="1"/>
</dbReference>
<dbReference type="InterPro" id="IPR001867">
    <property type="entry name" value="OmpR/PhoB-type_DNA-bd"/>
</dbReference>
<dbReference type="InterPro" id="IPR036388">
    <property type="entry name" value="WH-like_DNA-bd_sf"/>
</dbReference>
<dbReference type="OrthoDB" id="9790442at2"/>
<dbReference type="InterPro" id="IPR011006">
    <property type="entry name" value="CheY-like_superfamily"/>
</dbReference>
<dbReference type="PROSITE" id="PS50110">
    <property type="entry name" value="RESPONSE_REGULATORY"/>
    <property type="match status" value="1"/>
</dbReference>
<dbReference type="PROSITE" id="PS51755">
    <property type="entry name" value="OMPR_PHOB"/>
    <property type="match status" value="1"/>
</dbReference>
<feature type="DNA-binding region" description="OmpR/PhoB-type" evidence="7">
    <location>
        <begin position="135"/>
        <end position="230"/>
    </location>
</feature>
<dbReference type="AlphaFoldDB" id="A0A2V5JZS2"/>
<dbReference type="InterPro" id="IPR039420">
    <property type="entry name" value="WalR-like"/>
</dbReference>
<dbReference type="InterPro" id="IPR016032">
    <property type="entry name" value="Sig_transdc_resp-reg_C-effctor"/>
</dbReference>
<proteinExistence type="predicted"/>
<organism evidence="10 11">
    <name type="scientific">Paenibacillus flagellatus</name>
    <dbReference type="NCBI Taxonomy" id="2211139"/>
    <lineage>
        <taxon>Bacteria</taxon>
        <taxon>Bacillati</taxon>
        <taxon>Bacillota</taxon>
        <taxon>Bacilli</taxon>
        <taxon>Bacillales</taxon>
        <taxon>Paenibacillaceae</taxon>
        <taxon>Paenibacillus</taxon>
    </lineage>
</organism>
<keyword evidence="5" id="KW-0804">Transcription</keyword>
<evidence type="ECO:0000313" key="10">
    <source>
        <dbReference type="EMBL" id="PYI50733.1"/>
    </source>
</evidence>
<dbReference type="InterPro" id="IPR001789">
    <property type="entry name" value="Sig_transdc_resp-reg_receiver"/>
</dbReference>
<dbReference type="GO" id="GO:0000156">
    <property type="term" value="F:phosphorelay response regulator activity"/>
    <property type="evidence" value="ECO:0007669"/>
    <property type="project" value="TreeGrafter"/>
</dbReference>
<dbReference type="Pfam" id="PF00486">
    <property type="entry name" value="Trans_reg_C"/>
    <property type="match status" value="1"/>
</dbReference>
<protein>
    <submittedName>
        <fullName evidence="10">DNA-binding response regulator</fullName>
    </submittedName>
</protein>
<dbReference type="SMART" id="SM00862">
    <property type="entry name" value="Trans_reg_C"/>
    <property type="match status" value="1"/>
</dbReference>
<dbReference type="CDD" id="cd17574">
    <property type="entry name" value="REC_OmpR"/>
    <property type="match status" value="1"/>
</dbReference>
<dbReference type="Pfam" id="PF00072">
    <property type="entry name" value="Response_reg"/>
    <property type="match status" value="1"/>
</dbReference>
<dbReference type="GO" id="GO:0006355">
    <property type="term" value="P:regulation of DNA-templated transcription"/>
    <property type="evidence" value="ECO:0007669"/>
    <property type="project" value="InterPro"/>
</dbReference>
<feature type="domain" description="Response regulatory" evidence="8">
    <location>
        <begin position="3"/>
        <end position="117"/>
    </location>
</feature>
<dbReference type="Proteomes" id="UP000247476">
    <property type="component" value="Unassembled WGS sequence"/>
</dbReference>
<dbReference type="EMBL" id="QJVJ01000017">
    <property type="protein sequence ID" value="PYI50733.1"/>
    <property type="molecule type" value="Genomic_DNA"/>
</dbReference>
<keyword evidence="2" id="KW-0902">Two-component regulatory system</keyword>
<dbReference type="SUPFAM" id="SSF52172">
    <property type="entry name" value="CheY-like"/>
    <property type="match status" value="1"/>
</dbReference>
<reference evidence="10 11" key="1">
    <citation type="submission" date="2018-05" db="EMBL/GenBank/DDBJ databases">
        <title>Paenibacillus flagellatus sp. nov., isolated from selenium mineral soil.</title>
        <authorList>
            <person name="Dai X."/>
        </authorList>
    </citation>
    <scope>NUCLEOTIDE SEQUENCE [LARGE SCALE GENOMIC DNA]</scope>
    <source>
        <strain evidence="10 11">DXL2</strain>
    </source>
</reference>
<evidence type="ECO:0000313" key="11">
    <source>
        <dbReference type="Proteomes" id="UP000247476"/>
    </source>
</evidence>
<evidence type="ECO:0000256" key="2">
    <source>
        <dbReference type="ARBA" id="ARBA00023012"/>
    </source>
</evidence>
<evidence type="ECO:0000259" key="9">
    <source>
        <dbReference type="PROSITE" id="PS51755"/>
    </source>
</evidence>
<dbReference type="SUPFAM" id="SSF46894">
    <property type="entry name" value="C-terminal effector domain of the bipartite response regulators"/>
    <property type="match status" value="1"/>
</dbReference>
<evidence type="ECO:0000256" key="3">
    <source>
        <dbReference type="ARBA" id="ARBA00023015"/>
    </source>
</evidence>
<dbReference type="GO" id="GO:0032993">
    <property type="term" value="C:protein-DNA complex"/>
    <property type="evidence" value="ECO:0007669"/>
    <property type="project" value="TreeGrafter"/>
</dbReference>
<gene>
    <name evidence="10" type="ORF">DLM86_28640</name>
</gene>
<evidence type="ECO:0000256" key="1">
    <source>
        <dbReference type="ARBA" id="ARBA00022553"/>
    </source>
</evidence>
<comment type="caution">
    <text evidence="10">The sequence shown here is derived from an EMBL/GenBank/DDBJ whole genome shotgun (WGS) entry which is preliminary data.</text>
</comment>
<dbReference type="PANTHER" id="PTHR48111:SF24">
    <property type="entry name" value="TRANSCRIPTIONAL REGULATORY PROTEIN CSSR"/>
    <property type="match status" value="1"/>
</dbReference>
<keyword evidence="4 7" id="KW-0238">DNA-binding</keyword>
<sequence length="231" mass="26165">MYRIHLVEDEADLSGLLAAYMEKEGWRVRQFGDGAAALAAIPERPDLWVLDIMLPGGTDGYRLVREIKADRPQMPVIFISARDADIDRIVGLELGSDDYLAKPFLPRELIVRMRKLLERVYGTRTDDEPGLAGRPIKLAVPPYAVDVQARTVTDGDGRPVELTAKEFELLRYLAAHAGQLLSREQVLGAVWGIDYFGSDRVVDDMVRRLRRKMPDMRLETVYGYGYRMVRG</sequence>
<evidence type="ECO:0000256" key="5">
    <source>
        <dbReference type="ARBA" id="ARBA00023163"/>
    </source>
</evidence>